<dbReference type="EMBL" id="JBHTIK010000015">
    <property type="protein sequence ID" value="MFD0850596.1"/>
    <property type="molecule type" value="Genomic_DNA"/>
</dbReference>
<organism evidence="2 3">
    <name type="scientific">Sphingosinicella xenopeptidilytica</name>
    <dbReference type="NCBI Taxonomy" id="364098"/>
    <lineage>
        <taxon>Bacteria</taxon>
        <taxon>Pseudomonadati</taxon>
        <taxon>Pseudomonadota</taxon>
        <taxon>Alphaproteobacteria</taxon>
        <taxon>Sphingomonadales</taxon>
        <taxon>Sphingosinicellaceae</taxon>
        <taxon>Sphingosinicella</taxon>
    </lineage>
</organism>
<feature type="region of interest" description="Disordered" evidence="1">
    <location>
        <begin position="22"/>
        <end position="55"/>
    </location>
</feature>
<feature type="compositionally biased region" description="Basic and acidic residues" evidence="1">
    <location>
        <begin position="22"/>
        <end position="40"/>
    </location>
</feature>
<accession>A0ABW3C7Y7</accession>
<evidence type="ECO:0000313" key="3">
    <source>
        <dbReference type="Proteomes" id="UP001597124"/>
    </source>
</evidence>
<name>A0ABW3C7Y7_SPHXN</name>
<dbReference type="Proteomes" id="UP001597124">
    <property type="component" value="Unassembled WGS sequence"/>
</dbReference>
<sequence length="55" mass="6067">MAKRKTGFLETRLMLKAEDVKQLKRDPEDKDAKRDIERGESFPASGCALADAAGT</sequence>
<keyword evidence="3" id="KW-1185">Reference proteome</keyword>
<reference evidence="3" key="1">
    <citation type="journal article" date="2019" name="Int. J. Syst. Evol. Microbiol.">
        <title>The Global Catalogue of Microorganisms (GCM) 10K type strain sequencing project: providing services to taxonomists for standard genome sequencing and annotation.</title>
        <authorList>
            <consortium name="The Broad Institute Genomics Platform"/>
            <consortium name="The Broad Institute Genome Sequencing Center for Infectious Disease"/>
            <person name="Wu L."/>
            <person name="Ma J."/>
        </authorList>
    </citation>
    <scope>NUCLEOTIDE SEQUENCE [LARGE SCALE GENOMIC DNA]</scope>
    <source>
        <strain evidence="3">CCUG 52537</strain>
    </source>
</reference>
<proteinExistence type="predicted"/>
<comment type="caution">
    <text evidence="2">The sequence shown here is derived from an EMBL/GenBank/DDBJ whole genome shotgun (WGS) entry which is preliminary data.</text>
</comment>
<evidence type="ECO:0000313" key="2">
    <source>
        <dbReference type="EMBL" id="MFD0850596.1"/>
    </source>
</evidence>
<evidence type="ECO:0000256" key="1">
    <source>
        <dbReference type="SAM" id="MobiDB-lite"/>
    </source>
</evidence>
<gene>
    <name evidence="2" type="ORF">ACFQ00_19895</name>
</gene>
<protein>
    <submittedName>
        <fullName evidence="2">Uncharacterized protein</fullName>
    </submittedName>
</protein>